<keyword evidence="1" id="KW-0472">Membrane</keyword>
<dbReference type="CDD" id="cd02440">
    <property type="entry name" value="AdoMet_MTases"/>
    <property type="match status" value="1"/>
</dbReference>
<accession>A0A7T7XJW3</accession>
<dbReference type="KEGG" id="bhc:JFL75_12510"/>
<evidence type="ECO:0000313" key="4">
    <source>
        <dbReference type="Proteomes" id="UP000595917"/>
    </source>
</evidence>
<dbReference type="InterPro" id="IPR013216">
    <property type="entry name" value="Methyltransf_11"/>
</dbReference>
<evidence type="ECO:0000256" key="1">
    <source>
        <dbReference type="SAM" id="Phobius"/>
    </source>
</evidence>
<sequence length="257" mass="27601">MAQNEGDKNWVSKKIVLRMALVLIVLLVLTAVLRRLPVLGIVLAAASAAMMIMFAYFSYARYKFSPAGGDVQGRISELILEKIDPAAAGRLLDIGCGSGVLSAAAAVRCPALTVDGIDYWGGAWGYSMDQCKARADAAGVGGRITWTQASAAALPFEDGTFDIIISNMVFHEVADAKDKRDVIREALRVLKPGGTFLLQDLFKVEKLYGPAKDLLPFIQSLGAVSAAMDDTSKSPFIPVLLRNSMFFGKIGLIRGKK</sequence>
<dbReference type="SUPFAM" id="SSF53335">
    <property type="entry name" value="S-adenosyl-L-methionine-dependent methyltransferases"/>
    <property type="match status" value="1"/>
</dbReference>
<dbReference type="GO" id="GO:0032259">
    <property type="term" value="P:methylation"/>
    <property type="evidence" value="ECO:0007669"/>
    <property type="project" value="UniProtKB-KW"/>
</dbReference>
<dbReference type="AlphaFoldDB" id="A0A7T7XJW3"/>
<evidence type="ECO:0000259" key="2">
    <source>
        <dbReference type="Pfam" id="PF08241"/>
    </source>
</evidence>
<proteinExistence type="predicted"/>
<dbReference type="Pfam" id="PF08241">
    <property type="entry name" value="Methyltransf_11"/>
    <property type="match status" value="1"/>
</dbReference>
<keyword evidence="1" id="KW-1133">Transmembrane helix</keyword>
<keyword evidence="1" id="KW-0812">Transmembrane</keyword>
<dbReference type="Gene3D" id="3.40.50.150">
    <property type="entry name" value="Vaccinia Virus protein VP39"/>
    <property type="match status" value="1"/>
</dbReference>
<keyword evidence="4" id="KW-1185">Reference proteome</keyword>
<feature type="transmembrane region" description="Helical" evidence="1">
    <location>
        <begin position="39"/>
        <end position="59"/>
    </location>
</feature>
<dbReference type="PANTHER" id="PTHR43591">
    <property type="entry name" value="METHYLTRANSFERASE"/>
    <property type="match status" value="1"/>
</dbReference>
<feature type="domain" description="Methyltransferase type 11" evidence="2">
    <location>
        <begin position="92"/>
        <end position="197"/>
    </location>
</feature>
<gene>
    <name evidence="3" type="ORF">JFL75_12510</name>
</gene>
<feature type="transmembrane region" description="Helical" evidence="1">
    <location>
        <begin position="15"/>
        <end position="33"/>
    </location>
</feature>
<name>A0A7T7XJW3_9SPIR</name>
<keyword evidence="3" id="KW-0489">Methyltransferase</keyword>
<dbReference type="Proteomes" id="UP000595917">
    <property type="component" value="Chromosome"/>
</dbReference>
<keyword evidence="3" id="KW-0808">Transferase</keyword>
<organism evidence="3 4">
    <name type="scientific">Breznakiella homolactica</name>
    <dbReference type="NCBI Taxonomy" id="2798577"/>
    <lineage>
        <taxon>Bacteria</taxon>
        <taxon>Pseudomonadati</taxon>
        <taxon>Spirochaetota</taxon>
        <taxon>Spirochaetia</taxon>
        <taxon>Spirochaetales</taxon>
        <taxon>Breznakiellaceae</taxon>
        <taxon>Breznakiella</taxon>
    </lineage>
</organism>
<dbReference type="EMBL" id="CP067089">
    <property type="protein sequence ID" value="QQO07764.1"/>
    <property type="molecule type" value="Genomic_DNA"/>
</dbReference>
<reference evidence="3" key="1">
    <citation type="submission" date="2021-01" db="EMBL/GenBank/DDBJ databases">
        <title>Description of Breznakiella homolactica.</title>
        <authorList>
            <person name="Song Y."/>
            <person name="Brune A."/>
        </authorList>
    </citation>
    <scope>NUCLEOTIDE SEQUENCE</scope>
    <source>
        <strain evidence="3">RmG30</strain>
    </source>
</reference>
<evidence type="ECO:0000313" key="3">
    <source>
        <dbReference type="EMBL" id="QQO07764.1"/>
    </source>
</evidence>
<dbReference type="RefSeq" id="WP_215625070.1">
    <property type="nucleotide sequence ID" value="NZ_CP067089.2"/>
</dbReference>
<dbReference type="InterPro" id="IPR029063">
    <property type="entry name" value="SAM-dependent_MTases_sf"/>
</dbReference>
<protein>
    <submittedName>
        <fullName evidence="3">Class I SAM-dependent methyltransferase</fullName>
    </submittedName>
</protein>
<dbReference type="GO" id="GO:0008757">
    <property type="term" value="F:S-adenosylmethionine-dependent methyltransferase activity"/>
    <property type="evidence" value="ECO:0007669"/>
    <property type="project" value="InterPro"/>
</dbReference>